<evidence type="ECO:0000256" key="3">
    <source>
        <dbReference type="ARBA" id="ARBA00022664"/>
    </source>
</evidence>
<keyword evidence="5" id="KW-0694">RNA-binding</keyword>
<evidence type="ECO:0000256" key="2">
    <source>
        <dbReference type="ARBA" id="ARBA00006850"/>
    </source>
</evidence>
<dbReference type="AlphaFoldDB" id="A0A195EP73"/>
<sequence>MTRGVNNYPLTSLTVTFDNRHLAVNAVNGKTVGFPFVAWTMRGKKTQGFGRTACSVSREGHPLHGQPAPRALRDDSHVPLPPSTPQETAAHRAAAVATAAAIPLSFLDAAASFYPGAPAGFHVATGTHGTPDPALPSPSLSINPRFASVSLTRVQHSRTARHSPSYPSHGCPPRVRAYPGRGSRVNTDGQKLNEQNGRKSSLRLPPIDVKEPLDLIKLSLEERIYVKMRNERELRGKLHAFDQHLNMVLGDVEEIINIVEIDEETYEEIYRQKKRTIQMLFVRGDGVILVSPPT</sequence>
<evidence type="ECO:0000256" key="1">
    <source>
        <dbReference type="ARBA" id="ARBA00004123"/>
    </source>
</evidence>
<proteinExistence type="inferred from homology"/>
<evidence type="ECO:0000259" key="11">
    <source>
        <dbReference type="PROSITE" id="PS52002"/>
    </source>
</evidence>
<keyword evidence="7" id="KW-0539">Nucleus</keyword>
<feature type="domain" description="Sm" evidence="11">
    <location>
        <begin position="211"/>
        <end position="294"/>
    </location>
</feature>
<feature type="compositionally biased region" description="Polar residues" evidence="10">
    <location>
        <begin position="184"/>
        <end position="199"/>
    </location>
</feature>
<evidence type="ECO:0000313" key="12">
    <source>
        <dbReference type="EMBL" id="KYN29679.1"/>
    </source>
</evidence>
<keyword evidence="3" id="KW-0507">mRNA processing</keyword>
<keyword evidence="4" id="KW-0747">Spliceosome</keyword>
<keyword evidence="6" id="KW-0508">mRNA splicing</keyword>
<accession>A0A195EP73</accession>
<reference evidence="12 13" key="1">
    <citation type="submission" date="2015-09" db="EMBL/GenBank/DDBJ databases">
        <title>Trachymyrmex cornetzi WGS genome.</title>
        <authorList>
            <person name="Nygaard S."/>
            <person name="Hu H."/>
            <person name="Boomsma J."/>
            <person name="Zhang G."/>
        </authorList>
    </citation>
    <scope>NUCLEOTIDE SEQUENCE [LARGE SCALE GENOMIC DNA]</scope>
    <source>
        <strain evidence="12">Tcor2-1</strain>
        <tissue evidence="12">Whole body</tissue>
    </source>
</reference>
<evidence type="ECO:0000256" key="10">
    <source>
        <dbReference type="SAM" id="MobiDB-lite"/>
    </source>
</evidence>
<dbReference type="STRING" id="471704.A0A195EP73"/>
<evidence type="ECO:0000256" key="6">
    <source>
        <dbReference type="ARBA" id="ARBA00023187"/>
    </source>
</evidence>
<dbReference type="Proteomes" id="UP000078492">
    <property type="component" value="Unassembled WGS sequence"/>
</dbReference>
<dbReference type="InterPro" id="IPR034105">
    <property type="entry name" value="Lsm3"/>
</dbReference>
<dbReference type="GO" id="GO:0000398">
    <property type="term" value="P:mRNA splicing, via spliceosome"/>
    <property type="evidence" value="ECO:0007669"/>
    <property type="project" value="InterPro"/>
</dbReference>
<protein>
    <recommendedName>
        <fullName evidence="9">U6 snRNA-associated Sm-like protein LSm3</fullName>
    </recommendedName>
</protein>
<keyword evidence="8" id="KW-0687">Ribonucleoprotein</keyword>
<dbReference type="SUPFAM" id="SSF50182">
    <property type="entry name" value="Sm-like ribonucleoproteins"/>
    <property type="match status" value="1"/>
</dbReference>
<feature type="region of interest" description="Disordered" evidence="10">
    <location>
        <begin position="58"/>
        <end position="88"/>
    </location>
</feature>
<dbReference type="InterPro" id="IPR047575">
    <property type="entry name" value="Sm"/>
</dbReference>
<gene>
    <name evidence="12" type="ORF">ALC57_00942</name>
</gene>
<comment type="similarity">
    <text evidence="2">Belongs to the snRNP Sm proteins family.</text>
</comment>
<dbReference type="InterPro" id="IPR010920">
    <property type="entry name" value="LSM_dom_sf"/>
</dbReference>
<dbReference type="GO" id="GO:0005681">
    <property type="term" value="C:spliceosomal complex"/>
    <property type="evidence" value="ECO:0007669"/>
    <property type="project" value="UniProtKB-KW"/>
</dbReference>
<evidence type="ECO:0000256" key="4">
    <source>
        <dbReference type="ARBA" id="ARBA00022728"/>
    </source>
</evidence>
<evidence type="ECO:0000313" key="13">
    <source>
        <dbReference type="Proteomes" id="UP000078492"/>
    </source>
</evidence>
<dbReference type="FunFam" id="2.30.30.100:FF:000007">
    <property type="entry name" value="U6 snRNA-associated Sm-like protein LSm3"/>
    <property type="match status" value="1"/>
</dbReference>
<dbReference type="GO" id="GO:0120115">
    <property type="term" value="C:Lsm2-8 complex"/>
    <property type="evidence" value="ECO:0007669"/>
    <property type="project" value="UniProtKB-ARBA"/>
</dbReference>
<organism evidence="12 13">
    <name type="scientific">Trachymyrmex cornetzi</name>
    <dbReference type="NCBI Taxonomy" id="471704"/>
    <lineage>
        <taxon>Eukaryota</taxon>
        <taxon>Metazoa</taxon>
        <taxon>Ecdysozoa</taxon>
        <taxon>Arthropoda</taxon>
        <taxon>Hexapoda</taxon>
        <taxon>Insecta</taxon>
        <taxon>Pterygota</taxon>
        <taxon>Neoptera</taxon>
        <taxon>Endopterygota</taxon>
        <taxon>Hymenoptera</taxon>
        <taxon>Apocrita</taxon>
        <taxon>Aculeata</taxon>
        <taxon>Formicoidea</taxon>
        <taxon>Formicidae</taxon>
        <taxon>Myrmicinae</taxon>
        <taxon>Trachymyrmex</taxon>
    </lineage>
</organism>
<dbReference type="InterPro" id="IPR001163">
    <property type="entry name" value="Sm_dom_euk/arc"/>
</dbReference>
<dbReference type="GO" id="GO:0003723">
    <property type="term" value="F:RNA binding"/>
    <property type="evidence" value="ECO:0007669"/>
    <property type="project" value="UniProtKB-KW"/>
</dbReference>
<feature type="region of interest" description="Disordered" evidence="10">
    <location>
        <begin position="156"/>
        <end position="201"/>
    </location>
</feature>
<keyword evidence="13" id="KW-1185">Reference proteome</keyword>
<evidence type="ECO:0000256" key="8">
    <source>
        <dbReference type="ARBA" id="ARBA00023274"/>
    </source>
</evidence>
<comment type="subcellular location">
    <subcellularLocation>
        <location evidence="1">Nucleus</location>
    </subcellularLocation>
</comment>
<evidence type="ECO:0000256" key="7">
    <source>
        <dbReference type="ARBA" id="ARBA00023242"/>
    </source>
</evidence>
<dbReference type="InterPro" id="IPR040002">
    <property type="entry name" value="Sm-like_LSM3"/>
</dbReference>
<dbReference type="PROSITE" id="PS52002">
    <property type="entry name" value="SM"/>
    <property type="match status" value="1"/>
</dbReference>
<dbReference type="Gene3D" id="2.30.30.100">
    <property type="match status" value="1"/>
</dbReference>
<dbReference type="PANTHER" id="PTHR13110">
    <property type="entry name" value="U6 SNRNA-ASSOCIATED SM-LIKE PROTEIN LSM3"/>
    <property type="match status" value="1"/>
</dbReference>
<evidence type="ECO:0000256" key="5">
    <source>
        <dbReference type="ARBA" id="ARBA00022884"/>
    </source>
</evidence>
<name>A0A195EP73_9HYME</name>
<dbReference type="EMBL" id="KQ978625">
    <property type="protein sequence ID" value="KYN29679.1"/>
    <property type="molecule type" value="Genomic_DNA"/>
</dbReference>
<dbReference type="SMART" id="SM00651">
    <property type="entry name" value="Sm"/>
    <property type="match status" value="1"/>
</dbReference>
<dbReference type="CDD" id="cd01730">
    <property type="entry name" value="LSm3"/>
    <property type="match status" value="1"/>
</dbReference>
<evidence type="ECO:0000256" key="9">
    <source>
        <dbReference type="ARBA" id="ARBA00067758"/>
    </source>
</evidence>
<dbReference type="Pfam" id="PF01423">
    <property type="entry name" value="LSM"/>
    <property type="match status" value="1"/>
</dbReference>